<name>A0A916RDG0_9BACT</name>
<evidence type="ECO:0000313" key="2">
    <source>
        <dbReference type="EMBL" id="GGA52958.1"/>
    </source>
</evidence>
<feature type="transmembrane region" description="Helical" evidence="1">
    <location>
        <begin position="328"/>
        <end position="348"/>
    </location>
</feature>
<protein>
    <submittedName>
        <fullName evidence="2">Uncharacterized protein</fullName>
    </submittedName>
</protein>
<evidence type="ECO:0000256" key="1">
    <source>
        <dbReference type="SAM" id="Phobius"/>
    </source>
</evidence>
<sequence>MKKPVGIILSAIVLILVGIFCLLMSLTMAFAGVIDNPIAASATPMPHLFTFLMVGIAIFYLAIATWMGITAYGILRLRRWARYSILVISACIAFFSLMSVFGIAVSYFAMPQLPGANPHVLAIAFLAIALFELVFTAIGTWLFVYFIRRPIRELFDAANLLPLEPYPNLNLPHDGTYATPPPPLVYPAAPYKTYTGFFSSPSHAPAAIKVLGWIFLVGALFIVPWIFAPFPGFMFGMIIPQPESHLMFLAFAVLGACIGYGLLKLKNWSRLTAIALIVVGFINYAVCLLPQAQNQLRVYSAVITAHITSLVPAVPGQPKYLYTYPTSMLFFGIAVGLVINLVVLWLLLHYRSAFTTPSEPQTESV</sequence>
<evidence type="ECO:0000313" key="3">
    <source>
        <dbReference type="Proteomes" id="UP000648801"/>
    </source>
</evidence>
<keyword evidence="1" id="KW-0472">Membrane</keyword>
<organism evidence="2 3">
    <name type="scientific">Edaphobacter acidisoli</name>
    <dbReference type="NCBI Taxonomy" id="2040573"/>
    <lineage>
        <taxon>Bacteria</taxon>
        <taxon>Pseudomonadati</taxon>
        <taxon>Acidobacteriota</taxon>
        <taxon>Terriglobia</taxon>
        <taxon>Terriglobales</taxon>
        <taxon>Acidobacteriaceae</taxon>
        <taxon>Edaphobacter</taxon>
    </lineage>
</organism>
<feature type="transmembrane region" description="Helical" evidence="1">
    <location>
        <begin position="121"/>
        <end position="147"/>
    </location>
</feature>
<dbReference type="AlphaFoldDB" id="A0A916RDG0"/>
<feature type="transmembrane region" description="Helical" evidence="1">
    <location>
        <begin position="85"/>
        <end position="109"/>
    </location>
</feature>
<feature type="transmembrane region" description="Helical" evidence="1">
    <location>
        <begin position="210"/>
        <end position="239"/>
    </location>
</feature>
<feature type="transmembrane region" description="Helical" evidence="1">
    <location>
        <begin position="47"/>
        <end position="73"/>
    </location>
</feature>
<accession>A0A916RDG0</accession>
<dbReference type="EMBL" id="BMJB01000001">
    <property type="protein sequence ID" value="GGA52958.1"/>
    <property type="molecule type" value="Genomic_DNA"/>
</dbReference>
<dbReference type="RefSeq" id="WP_188757344.1">
    <property type="nucleotide sequence ID" value="NZ_BMJB01000001.1"/>
</dbReference>
<proteinExistence type="predicted"/>
<feature type="transmembrane region" description="Helical" evidence="1">
    <location>
        <begin position="270"/>
        <end position="292"/>
    </location>
</feature>
<gene>
    <name evidence="2" type="ORF">GCM10011507_00010</name>
</gene>
<keyword evidence="3" id="KW-1185">Reference proteome</keyword>
<reference evidence="2" key="2">
    <citation type="submission" date="2020-09" db="EMBL/GenBank/DDBJ databases">
        <authorList>
            <person name="Sun Q."/>
            <person name="Zhou Y."/>
        </authorList>
    </citation>
    <scope>NUCLEOTIDE SEQUENCE</scope>
    <source>
        <strain evidence="2">CGMCC 1.15447</strain>
    </source>
</reference>
<keyword evidence="1" id="KW-0812">Transmembrane</keyword>
<feature type="transmembrane region" description="Helical" evidence="1">
    <location>
        <begin position="245"/>
        <end position="263"/>
    </location>
</feature>
<reference evidence="2" key="1">
    <citation type="journal article" date="2014" name="Int. J. Syst. Evol. Microbiol.">
        <title>Complete genome sequence of Corynebacterium casei LMG S-19264T (=DSM 44701T), isolated from a smear-ripened cheese.</title>
        <authorList>
            <consortium name="US DOE Joint Genome Institute (JGI-PGF)"/>
            <person name="Walter F."/>
            <person name="Albersmeier A."/>
            <person name="Kalinowski J."/>
            <person name="Ruckert C."/>
        </authorList>
    </citation>
    <scope>NUCLEOTIDE SEQUENCE</scope>
    <source>
        <strain evidence="2">CGMCC 1.15447</strain>
    </source>
</reference>
<comment type="caution">
    <text evidence="2">The sequence shown here is derived from an EMBL/GenBank/DDBJ whole genome shotgun (WGS) entry which is preliminary data.</text>
</comment>
<keyword evidence="1" id="KW-1133">Transmembrane helix</keyword>
<dbReference type="Proteomes" id="UP000648801">
    <property type="component" value="Unassembled WGS sequence"/>
</dbReference>